<keyword evidence="3" id="KW-0808">Transferase</keyword>
<keyword evidence="11" id="KW-1185">Reference proteome</keyword>
<dbReference type="Proteomes" id="UP000230066">
    <property type="component" value="Unassembled WGS sequence"/>
</dbReference>
<gene>
    <name evidence="10" type="ORF">D915_000438</name>
</gene>
<dbReference type="PANTHER" id="PTHR13533:SF1">
    <property type="entry name" value="N-ACETYLNEURAMINATE 9-O-ACETYLTRANSFERASE"/>
    <property type="match status" value="1"/>
</dbReference>
<feature type="transmembrane region" description="Helical" evidence="8">
    <location>
        <begin position="778"/>
        <end position="802"/>
    </location>
</feature>
<evidence type="ECO:0000256" key="6">
    <source>
        <dbReference type="ARBA" id="ARBA00023136"/>
    </source>
</evidence>
<evidence type="ECO:0000256" key="8">
    <source>
        <dbReference type="SAM" id="Phobius"/>
    </source>
</evidence>
<feature type="transmembrane region" description="Helical" evidence="8">
    <location>
        <begin position="753"/>
        <end position="772"/>
    </location>
</feature>
<evidence type="ECO:0000256" key="4">
    <source>
        <dbReference type="ARBA" id="ARBA00022692"/>
    </source>
</evidence>
<evidence type="ECO:0000313" key="10">
    <source>
        <dbReference type="EMBL" id="THD28406.1"/>
    </source>
</evidence>
<feature type="transmembrane region" description="Helical" evidence="8">
    <location>
        <begin position="823"/>
        <end position="840"/>
    </location>
</feature>
<dbReference type="GO" id="GO:0016740">
    <property type="term" value="F:transferase activity"/>
    <property type="evidence" value="ECO:0007669"/>
    <property type="project" value="UniProtKB-KW"/>
</dbReference>
<evidence type="ECO:0000313" key="11">
    <source>
        <dbReference type="Proteomes" id="UP000230066"/>
    </source>
</evidence>
<feature type="transmembrane region" description="Helical" evidence="8">
    <location>
        <begin position="695"/>
        <end position="715"/>
    </location>
</feature>
<proteinExistence type="inferred from homology"/>
<keyword evidence="7" id="KW-0325">Glycoprotein</keyword>
<feature type="transmembrane region" description="Helical" evidence="8">
    <location>
        <begin position="12"/>
        <end position="29"/>
    </location>
</feature>
<feature type="transmembrane region" description="Helical" evidence="8">
    <location>
        <begin position="286"/>
        <end position="303"/>
    </location>
</feature>
<sequence>MFKLNRQYFDGRVLYPVLLFTLAIRLILFHDKGKNILIQLHTGILDSCGTLFESNHMASDGLWRPRDCMTHRYTVKDISRCLQDKPTRVTFLTDGTLSALYANLKNLLNNSQFIEDYSEMKNWWTSGESRNKECTGMNWTYVFLGFQFMNQAYPGFKQHEYELEILRALIQLPSCLRVIWIPSVSEFSRQMKFAKIMGALNVTVKQENHPNIFLVRVVDEMAEVIRKASYFCGTPDCPKSKEQVVRIVSREIAELFWNLHCNAYMRFEDASCCRKQEPMTETQKRCFILIGVCFGATTILFFHDQYTRSKTEPVTTDFSAKPSATENCELQSIAKFGRQITSRRLSTEELYKLFSLLSRFGMILIYFYLCDRTEIFAKTNKSFSLEKMIWPLFIITGAGLCYTDRTHETRVNHVDITREWKGMMQVYILVYHFTGAFRVLPAYFLARICVSSYLFLSGFGHFNYFWNLSLEPVRTDAFTEGYVYHGCQSVWVLLRRYFDVIYRMNFLEACLCLVMDRDYLFYYFIPLISFWFTIIFFIMGPCWYFRVVAVGSNNGEHSISVTPPSRTTSYLTTVSTLLGLALCIHLVHQSKDLFHSIFHTGPLGQLLWISKPVPNIFRQTDGPGQRAEAVWRLRWSLDRYSAFYGMCFGLVLNWSYSMGWISEALLTNQSAELDRHGEPSRNLFPRNIFANGRNISMIIIGLFGFTATGIFLFTCKDRNLGNELHSKFCFVPILSYILVRNSSEYLRVRYSSLFSWIGDISLELFITQYHIWLTADAYGILVIVPRWPLLNVLWTTWIFVLVSHELHRLTRRLRSYFVPDTPAGMLWRSIWVFMLIAYFQCPVELISMGITD</sequence>
<organism evidence="10 11">
    <name type="scientific">Fasciola hepatica</name>
    <name type="common">Liver fluke</name>
    <dbReference type="NCBI Taxonomy" id="6192"/>
    <lineage>
        <taxon>Eukaryota</taxon>
        <taxon>Metazoa</taxon>
        <taxon>Spiralia</taxon>
        <taxon>Lophotrochozoa</taxon>
        <taxon>Platyhelminthes</taxon>
        <taxon>Trematoda</taxon>
        <taxon>Digenea</taxon>
        <taxon>Plagiorchiida</taxon>
        <taxon>Echinostomata</taxon>
        <taxon>Echinostomatoidea</taxon>
        <taxon>Fasciolidae</taxon>
        <taxon>Fasciola</taxon>
    </lineage>
</organism>
<keyword evidence="6 8" id="KW-0472">Membrane</keyword>
<evidence type="ECO:0000256" key="3">
    <source>
        <dbReference type="ARBA" id="ARBA00022679"/>
    </source>
</evidence>
<evidence type="ECO:0000256" key="5">
    <source>
        <dbReference type="ARBA" id="ARBA00022989"/>
    </source>
</evidence>
<dbReference type="InterPro" id="IPR012419">
    <property type="entry name" value="Cas1_AcylTrans_dom"/>
</dbReference>
<dbReference type="EMBL" id="JXXN02000159">
    <property type="protein sequence ID" value="THD28406.1"/>
    <property type="molecule type" value="Genomic_DNA"/>
</dbReference>
<accession>A0A4E0RJL2</accession>
<feature type="transmembrane region" description="Helical" evidence="8">
    <location>
        <begin position="519"/>
        <end position="547"/>
    </location>
</feature>
<comment type="subcellular location">
    <subcellularLocation>
        <location evidence="1">Membrane</location>
        <topology evidence="1">Multi-pass membrane protein</topology>
    </subcellularLocation>
</comment>
<keyword evidence="5 8" id="KW-1133">Transmembrane helix</keyword>
<dbReference type="GO" id="GO:0016020">
    <property type="term" value="C:membrane"/>
    <property type="evidence" value="ECO:0007669"/>
    <property type="project" value="UniProtKB-SubCell"/>
</dbReference>
<comment type="caution">
    <text evidence="10">The sequence shown here is derived from an EMBL/GenBank/DDBJ whole genome shotgun (WGS) entry which is preliminary data.</text>
</comment>
<name>A0A4E0RJL2_FASHE</name>
<protein>
    <submittedName>
        <fullName evidence="10">CAS1 domain-containing protein 1</fullName>
    </submittedName>
</protein>
<dbReference type="GO" id="GO:0005794">
    <property type="term" value="C:Golgi apparatus"/>
    <property type="evidence" value="ECO:0007669"/>
    <property type="project" value="UniProtKB-ARBA"/>
</dbReference>
<feature type="domain" description="Cas1p 10 TM acyl transferase" evidence="9">
    <location>
        <begin position="265"/>
        <end position="821"/>
    </location>
</feature>
<evidence type="ECO:0000256" key="7">
    <source>
        <dbReference type="ARBA" id="ARBA00023180"/>
    </source>
</evidence>
<comment type="similarity">
    <text evidence="2">Belongs to the PC-esterase family. CASD1 subfamily.</text>
</comment>
<dbReference type="PANTHER" id="PTHR13533">
    <property type="entry name" value="N-ACETYLNEURAMINATE 9-O-ACETYLTRANSFERASE"/>
    <property type="match status" value="1"/>
</dbReference>
<dbReference type="Pfam" id="PF07779">
    <property type="entry name" value="Cas1_AcylT"/>
    <property type="match status" value="1"/>
</dbReference>
<evidence type="ECO:0000256" key="1">
    <source>
        <dbReference type="ARBA" id="ARBA00004141"/>
    </source>
</evidence>
<keyword evidence="4 8" id="KW-0812">Transmembrane</keyword>
<feature type="transmembrane region" description="Helical" evidence="8">
    <location>
        <begin position="642"/>
        <end position="661"/>
    </location>
</feature>
<dbReference type="GO" id="GO:0005975">
    <property type="term" value="P:carbohydrate metabolic process"/>
    <property type="evidence" value="ECO:0007669"/>
    <property type="project" value="UniProtKB-ARBA"/>
</dbReference>
<evidence type="ECO:0000256" key="2">
    <source>
        <dbReference type="ARBA" id="ARBA00010666"/>
    </source>
</evidence>
<feature type="transmembrane region" description="Helical" evidence="8">
    <location>
        <begin position="350"/>
        <end position="369"/>
    </location>
</feature>
<dbReference type="AlphaFoldDB" id="A0A4E0RJL2"/>
<feature type="transmembrane region" description="Helical" evidence="8">
    <location>
        <begin position="425"/>
        <end position="446"/>
    </location>
</feature>
<reference evidence="10" key="1">
    <citation type="submission" date="2019-03" db="EMBL/GenBank/DDBJ databases">
        <title>Improved annotation for the trematode Fasciola hepatica.</title>
        <authorList>
            <person name="Choi Y.-J."/>
            <person name="Martin J."/>
            <person name="Mitreva M."/>
        </authorList>
    </citation>
    <scope>NUCLEOTIDE SEQUENCE [LARGE SCALE GENOMIC DNA]</scope>
</reference>
<evidence type="ECO:0000259" key="9">
    <source>
        <dbReference type="Pfam" id="PF07779"/>
    </source>
</evidence>